<evidence type="ECO:0000256" key="1">
    <source>
        <dbReference type="ARBA" id="ARBA00004418"/>
    </source>
</evidence>
<dbReference type="RefSeq" id="WP_145632578.1">
    <property type="nucleotide sequence ID" value="NZ_VIWP01000001.1"/>
</dbReference>
<dbReference type="OrthoDB" id="9808332at2"/>
<comment type="subcellular location">
    <subcellularLocation>
        <location evidence="1">Periplasm</location>
    </subcellularLocation>
</comment>
<dbReference type="Gene3D" id="3.40.190.10">
    <property type="entry name" value="Periplasmic binding protein-like II"/>
    <property type="match status" value="2"/>
</dbReference>
<dbReference type="Pfam" id="PF13416">
    <property type="entry name" value="SBP_bac_8"/>
    <property type="match status" value="1"/>
</dbReference>
<keyword evidence="8" id="KW-1185">Reference proteome</keyword>
<dbReference type="AlphaFoldDB" id="A0A561R8I9"/>
<keyword evidence="3" id="KW-0813">Transport</keyword>
<evidence type="ECO:0000313" key="8">
    <source>
        <dbReference type="Proteomes" id="UP000320653"/>
    </source>
</evidence>
<dbReference type="InterPro" id="IPR006059">
    <property type="entry name" value="SBP"/>
</dbReference>
<comment type="similarity">
    <text evidence="2">Belongs to the bacterial solute-binding protein 1 family.</text>
</comment>
<reference evidence="7 8" key="1">
    <citation type="submission" date="2019-06" db="EMBL/GenBank/DDBJ databases">
        <title>Sorghum-associated microbial communities from plants grown in Nebraska, USA.</title>
        <authorList>
            <person name="Schachtman D."/>
        </authorList>
    </citation>
    <scope>NUCLEOTIDE SEQUENCE [LARGE SCALE GENOMIC DNA]</scope>
    <source>
        <strain evidence="7 8">1225</strain>
    </source>
</reference>
<evidence type="ECO:0000256" key="3">
    <source>
        <dbReference type="ARBA" id="ARBA00022448"/>
    </source>
</evidence>
<dbReference type="SUPFAM" id="SSF53850">
    <property type="entry name" value="Periplasmic binding protein-like II"/>
    <property type="match status" value="1"/>
</dbReference>
<evidence type="ECO:0000313" key="7">
    <source>
        <dbReference type="EMBL" id="TWF58925.1"/>
    </source>
</evidence>
<evidence type="ECO:0000256" key="4">
    <source>
        <dbReference type="ARBA" id="ARBA00022729"/>
    </source>
</evidence>
<proteinExistence type="inferred from homology"/>
<evidence type="ECO:0000256" key="6">
    <source>
        <dbReference type="SAM" id="SignalP"/>
    </source>
</evidence>
<keyword evidence="5" id="KW-0574">Periplasm</keyword>
<dbReference type="PANTHER" id="PTHR43649">
    <property type="entry name" value="ARABINOSE-BINDING PROTEIN-RELATED"/>
    <property type="match status" value="1"/>
</dbReference>
<evidence type="ECO:0000256" key="5">
    <source>
        <dbReference type="ARBA" id="ARBA00022764"/>
    </source>
</evidence>
<dbReference type="PANTHER" id="PTHR43649:SF34">
    <property type="entry name" value="ABC TRANSPORTER PERIPLASMIC-BINDING PROTEIN YCJN-RELATED"/>
    <property type="match status" value="1"/>
</dbReference>
<dbReference type="InterPro" id="IPR050490">
    <property type="entry name" value="Bact_solute-bd_prot1"/>
</dbReference>
<accession>A0A561R8I9</accession>
<comment type="caution">
    <text evidence="7">The sequence shown here is derived from an EMBL/GenBank/DDBJ whole genome shotgun (WGS) entry which is preliminary data.</text>
</comment>
<keyword evidence="4 6" id="KW-0732">Signal</keyword>
<sequence>MKISTFRKAAVGIAAVLMMTASAGAALAQQKITIMPGAWSGNTIDFLRQQIKPWEEKNNTKVEILNVPNNGTEILAIMQQNLAAENSDIDINAMDVVWQGMLERYAVDMKQFFTPEEIAKYTPATISLNTIKDRLIAVPFYGDVGLFYYRTDLLKKYGYNEPPKTWAEVKDMSDKVQAGERAAGNANFWGFVYPGSVYEGFATDLVEWISSYGGGTWVDKDGNVTANNPHSKAALEELTSWVGKTVPPGVTSYIIDDARGAFQSGNYLFMRNWPYAYAAMQADGSAVKDKFAVTAIPHGPDGKSASGLGGWQLWISKFSKNQKLAADLIKFINSPENQKDRMLKLARLPGYPELLNDADILKTYPWVEMVKNFDLVARPSGSTGTKYSQVSNAALKAVNDMMTGRAKVPERLEQLDKELNRIKGRGW</sequence>
<name>A0A561R8I9_9HYPH</name>
<feature type="signal peptide" evidence="6">
    <location>
        <begin position="1"/>
        <end position="28"/>
    </location>
</feature>
<dbReference type="EMBL" id="VIWP01000001">
    <property type="protein sequence ID" value="TWF58925.1"/>
    <property type="molecule type" value="Genomic_DNA"/>
</dbReference>
<dbReference type="Proteomes" id="UP000320653">
    <property type="component" value="Unassembled WGS sequence"/>
</dbReference>
<dbReference type="GO" id="GO:0042597">
    <property type="term" value="C:periplasmic space"/>
    <property type="evidence" value="ECO:0007669"/>
    <property type="project" value="UniProtKB-SubCell"/>
</dbReference>
<protein>
    <submittedName>
        <fullName evidence="7">Maltose-binding protein /trehalose-binding protein /sucrose-binding protein /palatinose-binding protein</fullName>
    </submittedName>
</protein>
<gene>
    <name evidence="7" type="ORF">FHW37_101729</name>
</gene>
<dbReference type="CDD" id="cd14750">
    <property type="entry name" value="PBP2_TMBP"/>
    <property type="match status" value="1"/>
</dbReference>
<evidence type="ECO:0000256" key="2">
    <source>
        <dbReference type="ARBA" id="ARBA00008520"/>
    </source>
</evidence>
<feature type="chain" id="PRO_5022221099" evidence="6">
    <location>
        <begin position="29"/>
        <end position="427"/>
    </location>
</feature>
<organism evidence="7 8">
    <name type="scientific">Neorhizobium alkalisoli</name>
    <dbReference type="NCBI Taxonomy" id="528178"/>
    <lineage>
        <taxon>Bacteria</taxon>
        <taxon>Pseudomonadati</taxon>
        <taxon>Pseudomonadota</taxon>
        <taxon>Alphaproteobacteria</taxon>
        <taxon>Hyphomicrobiales</taxon>
        <taxon>Rhizobiaceae</taxon>
        <taxon>Rhizobium/Agrobacterium group</taxon>
        <taxon>Neorhizobium</taxon>
    </lineage>
</organism>